<organism evidence="1 2">
    <name type="scientific">Dentiscutata heterogama</name>
    <dbReference type="NCBI Taxonomy" id="1316150"/>
    <lineage>
        <taxon>Eukaryota</taxon>
        <taxon>Fungi</taxon>
        <taxon>Fungi incertae sedis</taxon>
        <taxon>Mucoromycota</taxon>
        <taxon>Glomeromycotina</taxon>
        <taxon>Glomeromycetes</taxon>
        <taxon>Diversisporales</taxon>
        <taxon>Gigasporaceae</taxon>
        <taxon>Dentiscutata</taxon>
    </lineage>
</organism>
<evidence type="ECO:0000313" key="1">
    <source>
        <dbReference type="EMBL" id="CAG8747895.1"/>
    </source>
</evidence>
<comment type="caution">
    <text evidence="1">The sequence shown here is derived from an EMBL/GenBank/DDBJ whole genome shotgun (WGS) entry which is preliminary data.</text>
</comment>
<evidence type="ECO:0000313" key="2">
    <source>
        <dbReference type="Proteomes" id="UP000789702"/>
    </source>
</evidence>
<dbReference type="Proteomes" id="UP000789702">
    <property type="component" value="Unassembled WGS sequence"/>
</dbReference>
<accession>A0ACA9QK80</accession>
<dbReference type="EMBL" id="CAJVPU010044556">
    <property type="protein sequence ID" value="CAG8747895.1"/>
    <property type="molecule type" value="Genomic_DNA"/>
</dbReference>
<proteinExistence type="predicted"/>
<feature type="non-terminal residue" evidence="1">
    <location>
        <position position="1"/>
    </location>
</feature>
<gene>
    <name evidence="1" type="ORF">DHETER_LOCUS14454</name>
</gene>
<feature type="non-terminal residue" evidence="1">
    <location>
        <position position="78"/>
    </location>
</feature>
<keyword evidence="2" id="KW-1185">Reference proteome</keyword>
<name>A0ACA9QK80_9GLOM</name>
<reference evidence="1" key="1">
    <citation type="submission" date="2021-06" db="EMBL/GenBank/DDBJ databases">
        <authorList>
            <person name="Kallberg Y."/>
            <person name="Tangrot J."/>
            <person name="Rosling A."/>
        </authorList>
    </citation>
    <scope>NUCLEOTIDE SEQUENCE</scope>
    <source>
        <strain evidence="1">IL203A</strain>
    </source>
</reference>
<protein>
    <submittedName>
        <fullName evidence="1">15505_t:CDS:1</fullName>
    </submittedName>
</protein>
<sequence>RYTKILLSYTNLSNNIRKTKDSRLKDLISLLDTLCLSNAININKFLNFNGKDIVYKVSPNVQLIKELVYVFKNDEGIE</sequence>